<dbReference type="GO" id="GO:0003677">
    <property type="term" value="F:DNA binding"/>
    <property type="evidence" value="ECO:0007669"/>
    <property type="project" value="UniProtKB-KW"/>
</dbReference>
<feature type="domain" description="HTH cro/C1-type" evidence="2">
    <location>
        <begin position="16"/>
        <end position="71"/>
    </location>
</feature>
<accession>A0A975DBG1</accession>
<dbReference type="PANTHER" id="PTHR46797:SF1">
    <property type="entry name" value="METHYLPHOSPHONATE SYNTHASE"/>
    <property type="match status" value="1"/>
</dbReference>
<dbReference type="InterPro" id="IPR001387">
    <property type="entry name" value="Cro/C1-type_HTH"/>
</dbReference>
<dbReference type="SUPFAM" id="SSF47413">
    <property type="entry name" value="lambda repressor-like DNA-binding domains"/>
    <property type="match status" value="1"/>
</dbReference>
<dbReference type="PROSITE" id="PS50943">
    <property type="entry name" value="HTH_CROC1"/>
    <property type="match status" value="1"/>
</dbReference>
<dbReference type="SMART" id="SM00530">
    <property type="entry name" value="HTH_XRE"/>
    <property type="match status" value="1"/>
</dbReference>
<dbReference type="Pfam" id="PF01381">
    <property type="entry name" value="HTH_3"/>
    <property type="match status" value="1"/>
</dbReference>
<dbReference type="CDD" id="cd00093">
    <property type="entry name" value="HTH_XRE"/>
    <property type="match status" value="1"/>
</dbReference>
<dbReference type="InterPro" id="IPR050807">
    <property type="entry name" value="TransReg_Diox_bact_type"/>
</dbReference>
<dbReference type="Proteomes" id="UP000682739">
    <property type="component" value="Chromosome"/>
</dbReference>
<evidence type="ECO:0000259" key="2">
    <source>
        <dbReference type="PROSITE" id="PS50943"/>
    </source>
</evidence>
<dbReference type="GO" id="GO:0005829">
    <property type="term" value="C:cytosol"/>
    <property type="evidence" value="ECO:0007669"/>
    <property type="project" value="TreeGrafter"/>
</dbReference>
<proteinExistence type="predicted"/>
<reference evidence="3" key="1">
    <citation type="submission" date="2021-03" db="EMBL/GenBank/DDBJ databases">
        <title>Description of Psychrosphaera ytuae sp. nov. isolated from deep sea sediment of South China Sea.</title>
        <authorList>
            <person name="Zhang J."/>
            <person name="Xu X.-D."/>
        </authorList>
    </citation>
    <scope>NUCLEOTIDE SEQUENCE</scope>
    <source>
        <strain evidence="3">MTZ26</strain>
    </source>
</reference>
<organism evidence="3 4">
    <name type="scientific">Psychrosphaera ytuae</name>
    <dbReference type="NCBI Taxonomy" id="2820710"/>
    <lineage>
        <taxon>Bacteria</taxon>
        <taxon>Pseudomonadati</taxon>
        <taxon>Pseudomonadota</taxon>
        <taxon>Gammaproteobacteria</taxon>
        <taxon>Alteromonadales</taxon>
        <taxon>Pseudoalteromonadaceae</taxon>
        <taxon>Psychrosphaera</taxon>
    </lineage>
</organism>
<dbReference type="PANTHER" id="PTHR46797">
    <property type="entry name" value="HTH-TYPE TRANSCRIPTIONAL REGULATOR"/>
    <property type="match status" value="1"/>
</dbReference>
<evidence type="ECO:0000313" key="4">
    <source>
        <dbReference type="Proteomes" id="UP000682739"/>
    </source>
</evidence>
<dbReference type="KEGG" id="psym:J1N51_10860"/>
<dbReference type="Gene3D" id="1.10.260.40">
    <property type="entry name" value="lambda repressor-like DNA-binding domains"/>
    <property type="match status" value="1"/>
</dbReference>
<dbReference type="EMBL" id="CP072110">
    <property type="protein sequence ID" value="QTH63236.1"/>
    <property type="molecule type" value="Genomic_DNA"/>
</dbReference>
<protein>
    <submittedName>
        <fullName evidence="3">Helix-turn-helix domain-containing protein</fullName>
    </submittedName>
</protein>
<gene>
    <name evidence="3" type="ORF">J1N51_10860</name>
</gene>
<dbReference type="RefSeq" id="WP_208831269.1">
    <property type="nucleotide sequence ID" value="NZ_CP072110.1"/>
</dbReference>
<evidence type="ECO:0000256" key="1">
    <source>
        <dbReference type="ARBA" id="ARBA00023125"/>
    </source>
</evidence>
<dbReference type="GO" id="GO:0003700">
    <property type="term" value="F:DNA-binding transcription factor activity"/>
    <property type="evidence" value="ECO:0007669"/>
    <property type="project" value="TreeGrafter"/>
</dbReference>
<dbReference type="InterPro" id="IPR010982">
    <property type="entry name" value="Lambda_DNA-bd_dom_sf"/>
</dbReference>
<evidence type="ECO:0000313" key="3">
    <source>
        <dbReference type="EMBL" id="QTH63236.1"/>
    </source>
</evidence>
<sequence>MNRIWDERQQRFRQFLKDIRKESGLSQEELAKRLDRPQSYVSKYERGERKLDFVETVEICEALGHYDIKEVYEYIKK</sequence>
<name>A0A975DBG1_9GAMM</name>
<dbReference type="AlphaFoldDB" id="A0A975DBG1"/>
<keyword evidence="4" id="KW-1185">Reference proteome</keyword>
<keyword evidence="1" id="KW-0238">DNA-binding</keyword>